<evidence type="ECO:0000256" key="1">
    <source>
        <dbReference type="SAM" id="Phobius"/>
    </source>
</evidence>
<reference evidence="2" key="1">
    <citation type="submission" date="2020-10" db="EMBL/GenBank/DDBJ databases">
        <title>Taxonomic study of unclassified bacteria belonging to the class Ktedonobacteria.</title>
        <authorList>
            <person name="Yabe S."/>
            <person name="Wang C.M."/>
            <person name="Zheng Y."/>
            <person name="Sakai Y."/>
            <person name="Cavaletti L."/>
            <person name="Monciardini P."/>
            <person name="Donadio S."/>
        </authorList>
    </citation>
    <scope>NUCLEOTIDE SEQUENCE</scope>
    <source>
        <strain evidence="2">SOSP1-1</strain>
    </source>
</reference>
<evidence type="ECO:0000313" key="3">
    <source>
        <dbReference type="Proteomes" id="UP000612362"/>
    </source>
</evidence>
<keyword evidence="1" id="KW-1133">Transmembrane helix</keyword>
<dbReference type="EMBL" id="BNJF01000002">
    <property type="protein sequence ID" value="GHO46189.1"/>
    <property type="molecule type" value="Genomic_DNA"/>
</dbReference>
<proteinExistence type="predicted"/>
<protein>
    <submittedName>
        <fullName evidence="2">Uncharacterized protein</fullName>
    </submittedName>
</protein>
<keyword evidence="1" id="KW-0812">Transmembrane</keyword>
<dbReference type="Proteomes" id="UP000612362">
    <property type="component" value="Unassembled WGS sequence"/>
</dbReference>
<dbReference type="AlphaFoldDB" id="A0A8J3I6C1"/>
<keyword evidence="1" id="KW-0472">Membrane</keyword>
<sequence length="267" mass="31363">MRRMLPGPFLLILPHKQVEVVYDSYGNPIHASQNYNIPCGCSSVFIALPLVLLVKWLCPTVIPFDLFAFWNLHGNPSQLVGDIWPFLVGTVLTALYWMFSPTLEENRWDFSYYWSQTGDFFKRTLWYYSFYALYEELAFRWLIFYSYIVGVTVLNYLLLGFAGHNLVQWLFTQALIPAADFVTFYKLHDILISNQYSWVVGAAILSANGKFRDGHSYQGWMGWIWSWYSGMFFFLIMFRYGLLVAVLVHIAHNLFKSWTAYLRVQFD</sequence>
<feature type="transmembrane region" description="Helical" evidence="1">
    <location>
        <begin position="35"/>
        <end position="58"/>
    </location>
</feature>
<name>A0A8J3I6C1_9CHLR</name>
<keyword evidence="3" id="KW-1185">Reference proteome</keyword>
<comment type="caution">
    <text evidence="2">The sequence shown here is derived from an EMBL/GenBank/DDBJ whole genome shotgun (WGS) entry which is preliminary data.</text>
</comment>
<accession>A0A8J3I6C1</accession>
<feature type="transmembrane region" description="Helical" evidence="1">
    <location>
        <begin position="138"/>
        <end position="159"/>
    </location>
</feature>
<feature type="transmembrane region" description="Helical" evidence="1">
    <location>
        <begin position="225"/>
        <end position="248"/>
    </location>
</feature>
<evidence type="ECO:0000313" key="2">
    <source>
        <dbReference type="EMBL" id="GHO46189.1"/>
    </source>
</evidence>
<gene>
    <name evidence="2" type="ORF">KSX_43520</name>
</gene>
<feature type="transmembrane region" description="Helical" evidence="1">
    <location>
        <begin position="79"/>
        <end position="99"/>
    </location>
</feature>
<dbReference type="RefSeq" id="WP_220195583.1">
    <property type="nucleotide sequence ID" value="NZ_BNJF01000002.1"/>
</dbReference>
<organism evidence="2 3">
    <name type="scientific">Ktedonospora formicarum</name>
    <dbReference type="NCBI Taxonomy" id="2778364"/>
    <lineage>
        <taxon>Bacteria</taxon>
        <taxon>Bacillati</taxon>
        <taxon>Chloroflexota</taxon>
        <taxon>Ktedonobacteria</taxon>
        <taxon>Ktedonobacterales</taxon>
        <taxon>Ktedonobacteraceae</taxon>
        <taxon>Ktedonospora</taxon>
    </lineage>
</organism>